<comment type="caution">
    <text evidence="2">The sequence shown here is derived from an EMBL/GenBank/DDBJ whole genome shotgun (WGS) entry which is preliminary data.</text>
</comment>
<gene>
    <name evidence="2" type="ORF">HMPREF9237_01095</name>
</gene>
<dbReference type="AlphaFoldDB" id="S2VGC5"/>
<keyword evidence="1" id="KW-0472">Membrane</keyword>
<dbReference type="EMBL" id="AGWM01000011">
    <property type="protein sequence ID" value="EPD26473.1"/>
    <property type="molecule type" value="Genomic_DNA"/>
</dbReference>
<dbReference type="STRING" id="59505.FB03_01795"/>
<name>S2VGC5_9ACTO</name>
<keyword evidence="1" id="KW-0812">Transmembrane</keyword>
<accession>S2VGC5</accession>
<organism evidence="2 3">
    <name type="scientific">Actinotignum schaalii FB123-CNA-2</name>
    <dbReference type="NCBI Taxonomy" id="883067"/>
    <lineage>
        <taxon>Bacteria</taxon>
        <taxon>Bacillati</taxon>
        <taxon>Actinomycetota</taxon>
        <taxon>Actinomycetes</taxon>
        <taxon>Actinomycetales</taxon>
        <taxon>Actinomycetaceae</taxon>
        <taxon>Actinotignum</taxon>
    </lineage>
</organism>
<feature type="transmembrane region" description="Helical" evidence="1">
    <location>
        <begin position="110"/>
        <end position="129"/>
    </location>
</feature>
<evidence type="ECO:0000313" key="2">
    <source>
        <dbReference type="EMBL" id="EPD26473.1"/>
    </source>
</evidence>
<dbReference type="HOGENOM" id="CLU_1923071_0_0_11"/>
<feature type="transmembrane region" description="Helical" evidence="1">
    <location>
        <begin position="72"/>
        <end position="89"/>
    </location>
</feature>
<dbReference type="Proteomes" id="UP000014393">
    <property type="component" value="Unassembled WGS sequence"/>
</dbReference>
<evidence type="ECO:0000256" key="1">
    <source>
        <dbReference type="SAM" id="Phobius"/>
    </source>
</evidence>
<keyword evidence="3" id="KW-1185">Reference proteome</keyword>
<sequence>MDPAGICRHANAPLVRLARTRDNGEVITASSAPEPNPGEQPENHTTYVLPVMISVCAAACVFLGHGRLLVQLLAWLGTVAGLVLTAVTLSREQRATPGQLRFRKAAGWSFLACVLCVIVAALPLGYAIAQY</sequence>
<dbReference type="PATRIC" id="fig|883067.3.peg.1069"/>
<evidence type="ECO:0000313" key="3">
    <source>
        <dbReference type="Proteomes" id="UP000014393"/>
    </source>
</evidence>
<feature type="transmembrane region" description="Helical" evidence="1">
    <location>
        <begin position="47"/>
        <end position="66"/>
    </location>
</feature>
<reference evidence="2 3" key="1">
    <citation type="submission" date="2013-05" db="EMBL/GenBank/DDBJ databases">
        <title>The Genome Sequence of Actinobaculum schaalii FB123-CNA2.</title>
        <authorList>
            <consortium name="The Broad Institute Genomics Platform"/>
            <person name="Earl A."/>
            <person name="Ward D."/>
            <person name="Feldgarden M."/>
            <person name="Gevers D."/>
            <person name="Saerens B."/>
            <person name="Vaneechoutte M."/>
            <person name="Walker B."/>
            <person name="Young S."/>
            <person name="Zeng Q."/>
            <person name="Gargeya S."/>
            <person name="Fitzgerald M."/>
            <person name="Haas B."/>
            <person name="Abouelleil A."/>
            <person name="Allen A.W."/>
            <person name="Alvarado L."/>
            <person name="Arachchi H.M."/>
            <person name="Berlin A.M."/>
            <person name="Chapman S.B."/>
            <person name="Gainer-Dewar J."/>
            <person name="Goldberg J."/>
            <person name="Griggs A."/>
            <person name="Gujja S."/>
            <person name="Hansen M."/>
            <person name="Howarth C."/>
            <person name="Imamovic A."/>
            <person name="Ireland A."/>
            <person name="Larimer J."/>
            <person name="McCowan C."/>
            <person name="Murphy C."/>
            <person name="Pearson M."/>
            <person name="Poon T.W."/>
            <person name="Priest M."/>
            <person name="Roberts A."/>
            <person name="Saif S."/>
            <person name="Shea T."/>
            <person name="Sisk P."/>
            <person name="Sykes S."/>
            <person name="Wortman J."/>
            <person name="Nusbaum C."/>
            <person name="Birren B."/>
        </authorList>
    </citation>
    <scope>NUCLEOTIDE SEQUENCE [LARGE SCALE GENOMIC DNA]</scope>
    <source>
        <strain evidence="2 3">FB123-CNA-2</strain>
    </source>
</reference>
<protein>
    <submittedName>
        <fullName evidence="2">Uncharacterized protein</fullName>
    </submittedName>
</protein>
<proteinExistence type="predicted"/>
<keyword evidence="1" id="KW-1133">Transmembrane helix</keyword>